<reference evidence="2 3" key="1">
    <citation type="submission" date="2019-06" db="EMBL/GenBank/DDBJ databases">
        <title>Genome Sequence of the Brown Rot Fungal Pathogen Monilinia fructicola.</title>
        <authorList>
            <person name="De Miccolis Angelini R.M."/>
            <person name="Landi L."/>
            <person name="Abate D."/>
            <person name="Pollastro S."/>
            <person name="Romanazzi G."/>
            <person name="Faretra F."/>
        </authorList>
    </citation>
    <scope>NUCLEOTIDE SEQUENCE [LARGE SCALE GENOMIC DNA]</scope>
    <source>
        <strain evidence="2 3">Mfrc123</strain>
    </source>
</reference>
<dbReference type="Proteomes" id="UP000322873">
    <property type="component" value="Unassembled WGS sequence"/>
</dbReference>
<sequence>MEGKQNKGKSEIKAHSHGDHKQRVGNLLRWSYFLRFDKLNGLVERILKCRENENGRDGKKAWGCGCWFVVVY</sequence>
<dbReference type="EMBL" id="VICG01000001">
    <property type="protein sequence ID" value="KAA8577306.1"/>
    <property type="molecule type" value="Genomic_DNA"/>
</dbReference>
<name>A0A5M9KAM8_MONFR</name>
<keyword evidence="3" id="KW-1185">Reference proteome</keyword>
<protein>
    <submittedName>
        <fullName evidence="2">Uncharacterized protein</fullName>
    </submittedName>
</protein>
<evidence type="ECO:0000313" key="3">
    <source>
        <dbReference type="Proteomes" id="UP000322873"/>
    </source>
</evidence>
<comment type="caution">
    <text evidence="2">The sequence shown here is derived from an EMBL/GenBank/DDBJ whole genome shotgun (WGS) entry which is preliminary data.</text>
</comment>
<organism evidence="2 3">
    <name type="scientific">Monilinia fructicola</name>
    <name type="common">Brown rot fungus</name>
    <name type="synonym">Ciboria fructicola</name>
    <dbReference type="NCBI Taxonomy" id="38448"/>
    <lineage>
        <taxon>Eukaryota</taxon>
        <taxon>Fungi</taxon>
        <taxon>Dikarya</taxon>
        <taxon>Ascomycota</taxon>
        <taxon>Pezizomycotina</taxon>
        <taxon>Leotiomycetes</taxon>
        <taxon>Helotiales</taxon>
        <taxon>Sclerotiniaceae</taxon>
        <taxon>Monilinia</taxon>
    </lineage>
</organism>
<evidence type="ECO:0000256" key="1">
    <source>
        <dbReference type="SAM" id="MobiDB-lite"/>
    </source>
</evidence>
<proteinExistence type="predicted"/>
<accession>A0A5M9KAM8</accession>
<feature type="region of interest" description="Disordered" evidence="1">
    <location>
        <begin position="1"/>
        <end position="21"/>
    </location>
</feature>
<evidence type="ECO:0000313" key="2">
    <source>
        <dbReference type="EMBL" id="KAA8577306.1"/>
    </source>
</evidence>
<gene>
    <name evidence="2" type="ORF">EYC84_007277</name>
</gene>
<dbReference type="AlphaFoldDB" id="A0A5M9KAM8"/>